<evidence type="ECO:0000256" key="1">
    <source>
        <dbReference type="ARBA" id="ARBA00000085"/>
    </source>
</evidence>
<gene>
    <name evidence="12" type="ORF">GCM10011585_06230</name>
</gene>
<evidence type="ECO:0000256" key="6">
    <source>
        <dbReference type="ARBA" id="ARBA00022777"/>
    </source>
</evidence>
<evidence type="ECO:0000256" key="5">
    <source>
        <dbReference type="ARBA" id="ARBA00022741"/>
    </source>
</evidence>
<dbReference type="SUPFAM" id="SSF55785">
    <property type="entry name" value="PYP-like sensor domain (PAS domain)"/>
    <property type="match status" value="2"/>
</dbReference>
<dbReference type="AlphaFoldDB" id="A0A917H4A8"/>
<dbReference type="Pfam" id="PF00989">
    <property type="entry name" value="PAS"/>
    <property type="match status" value="1"/>
</dbReference>
<dbReference type="InterPro" id="IPR000014">
    <property type="entry name" value="PAS"/>
</dbReference>
<dbReference type="EMBL" id="BMGT01000001">
    <property type="protein sequence ID" value="GGG67098.1"/>
    <property type="molecule type" value="Genomic_DNA"/>
</dbReference>
<protein>
    <recommendedName>
        <fullName evidence="2">histidine kinase</fullName>
        <ecNumber evidence="2">2.7.13.3</ecNumber>
    </recommendedName>
</protein>
<keyword evidence="5" id="KW-0547">Nucleotide-binding</keyword>
<dbReference type="SMART" id="SM00086">
    <property type="entry name" value="PAC"/>
    <property type="match status" value="1"/>
</dbReference>
<evidence type="ECO:0000313" key="13">
    <source>
        <dbReference type="Proteomes" id="UP000647241"/>
    </source>
</evidence>
<dbReference type="Proteomes" id="UP000647241">
    <property type="component" value="Unassembled WGS sequence"/>
</dbReference>
<evidence type="ECO:0000256" key="7">
    <source>
        <dbReference type="ARBA" id="ARBA00022840"/>
    </source>
</evidence>
<dbReference type="GO" id="GO:0005524">
    <property type="term" value="F:ATP binding"/>
    <property type="evidence" value="ECO:0007669"/>
    <property type="project" value="UniProtKB-KW"/>
</dbReference>
<keyword evidence="4" id="KW-0808">Transferase</keyword>
<keyword evidence="8" id="KW-0902">Two-component regulatory system</keyword>
<dbReference type="PRINTS" id="PR00344">
    <property type="entry name" value="BCTRLSENSOR"/>
</dbReference>
<feature type="domain" description="Histidine kinase" evidence="9">
    <location>
        <begin position="289"/>
        <end position="502"/>
    </location>
</feature>
<dbReference type="Pfam" id="PF02518">
    <property type="entry name" value="HATPase_c"/>
    <property type="match status" value="1"/>
</dbReference>
<evidence type="ECO:0000313" key="12">
    <source>
        <dbReference type="EMBL" id="GGG67098.1"/>
    </source>
</evidence>
<dbReference type="InterPro" id="IPR001610">
    <property type="entry name" value="PAC"/>
</dbReference>
<keyword evidence="6" id="KW-0418">Kinase</keyword>
<evidence type="ECO:0000256" key="8">
    <source>
        <dbReference type="ARBA" id="ARBA00023012"/>
    </source>
</evidence>
<dbReference type="Gene3D" id="1.10.287.130">
    <property type="match status" value="1"/>
</dbReference>
<dbReference type="InterPro" id="IPR005467">
    <property type="entry name" value="His_kinase_dom"/>
</dbReference>
<dbReference type="GO" id="GO:0000155">
    <property type="term" value="F:phosphorelay sensor kinase activity"/>
    <property type="evidence" value="ECO:0007669"/>
    <property type="project" value="InterPro"/>
</dbReference>
<evidence type="ECO:0000259" key="10">
    <source>
        <dbReference type="PROSITE" id="PS50112"/>
    </source>
</evidence>
<dbReference type="PANTHER" id="PTHR43065">
    <property type="entry name" value="SENSOR HISTIDINE KINASE"/>
    <property type="match status" value="1"/>
</dbReference>
<reference evidence="12" key="2">
    <citation type="submission" date="2020-09" db="EMBL/GenBank/DDBJ databases">
        <authorList>
            <person name="Sun Q."/>
            <person name="Zhou Y."/>
        </authorList>
    </citation>
    <scope>NUCLEOTIDE SEQUENCE</scope>
    <source>
        <strain evidence="12">CGMCC 1.12997</strain>
    </source>
</reference>
<dbReference type="GO" id="GO:0006355">
    <property type="term" value="P:regulation of DNA-templated transcription"/>
    <property type="evidence" value="ECO:0007669"/>
    <property type="project" value="InterPro"/>
</dbReference>
<dbReference type="CDD" id="cd00075">
    <property type="entry name" value="HATPase"/>
    <property type="match status" value="1"/>
</dbReference>
<comment type="caution">
    <text evidence="12">The sequence shown here is derived from an EMBL/GenBank/DDBJ whole genome shotgun (WGS) entry which is preliminary data.</text>
</comment>
<dbReference type="EC" id="2.7.13.3" evidence="2"/>
<dbReference type="PROSITE" id="PS50109">
    <property type="entry name" value="HIS_KIN"/>
    <property type="match status" value="1"/>
</dbReference>
<evidence type="ECO:0000259" key="9">
    <source>
        <dbReference type="PROSITE" id="PS50109"/>
    </source>
</evidence>
<feature type="domain" description="PAC" evidence="11">
    <location>
        <begin position="224"/>
        <end position="276"/>
    </location>
</feature>
<reference evidence="12" key="1">
    <citation type="journal article" date="2014" name="Int. J. Syst. Evol. Microbiol.">
        <title>Complete genome sequence of Corynebacterium casei LMG S-19264T (=DSM 44701T), isolated from a smear-ripened cheese.</title>
        <authorList>
            <consortium name="US DOE Joint Genome Institute (JGI-PGF)"/>
            <person name="Walter F."/>
            <person name="Albersmeier A."/>
            <person name="Kalinowski J."/>
            <person name="Ruckert C."/>
        </authorList>
    </citation>
    <scope>NUCLEOTIDE SEQUENCE</scope>
    <source>
        <strain evidence="12">CGMCC 1.12997</strain>
    </source>
</reference>
<comment type="catalytic activity">
    <reaction evidence="1">
        <text>ATP + protein L-histidine = ADP + protein N-phospho-L-histidine.</text>
        <dbReference type="EC" id="2.7.13.3"/>
    </reaction>
</comment>
<evidence type="ECO:0000256" key="2">
    <source>
        <dbReference type="ARBA" id="ARBA00012438"/>
    </source>
</evidence>
<organism evidence="12 13">
    <name type="scientific">Edaphobacter dinghuensis</name>
    <dbReference type="NCBI Taxonomy" id="1560005"/>
    <lineage>
        <taxon>Bacteria</taxon>
        <taxon>Pseudomonadati</taxon>
        <taxon>Acidobacteriota</taxon>
        <taxon>Terriglobia</taxon>
        <taxon>Terriglobales</taxon>
        <taxon>Acidobacteriaceae</taxon>
        <taxon>Edaphobacter</taxon>
    </lineage>
</organism>
<keyword evidence="13" id="KW-1185">Reference proteome</keyword>
<dbReference type="InterPro" id="IPR000700">
    <property type="entry name" value="PAS-assoc_C"/>
</dbReference>
<dbReference type="NCBIfam" id="TIGR00229">
    <property type="entry name" value="sensory_box"/>
    <property type="match status" value="1"/>
</dbReference>
<keyword evidence="3" id="KW-0597">Phosphoprotein</keyword>
<feature type="domain" description="PAS" evidence="10">
    <location>
        <begin position="151"/>
        <end position="221"/>
    </location>
</feature>
<dbReference type="InterPro" id="IPR003661">
    <property type="entry name" value="HisK_dim/P_dom"/>
</dbReference>
<dbReference type="SMART" id="SM00091">
    <property type="entry name" value="PAS"/>
    <property type="match status" value="2"/>
</dbReference>
<dbReference type="InterPro" id="IPR013767">
    <property type="entry name" value="PAS_fold"/>
</dbReference>
<dbReference type="InterPro" id="IPR035965">
    <property type="entry name" value="PAS-like_dom_sf"/>
</dbReference>
<dbReference type="InterPro" id="IPR036890">
    <property type="entry name" value="HATPase_C_sf"/>
</dbReference>
<sequence length="507" mass="55717">MNKNATNEQLTHRLAEAEDALANARAHEGVYRTLFESIDDAFCIVECIVDETGQVVDCIWREVNPAWLRHTGLPDPIGKRASTLMPSLHQSWSAILTRVIATGNPEQSEGDYSVDLHRWFRSHYARVGDHGSRLAAIRVEDITEQLAAERARFHLAAIVNSADDAIVGKDLNSIVTSWNPAAARLFGYSADEMIGQSIRRIIPDELQSEEDMILHKVQSGERIEHFETTRLRKNGQRINVSVTVSPVRDDAGRIIGASKIARDISEKMKLQQLLIQAEKIAATGRMAATVAHELNNPLEAVLNLMYLARHCCSVNDEASSYLATAEIELQRVAHISRQTLGYYRSTARPAEFSISGALDELLKVYTSKLQNAAVVVERRYTPSRNVVANRGEMLQVFSNLIVNAIDAMRHGGTLTVAVAPAEREGKPGHLVTIADTGTGIPPEDLSRIFEPFFTTKGDLGNGIGLWISKEAVEKHGGTITIESISTGDNTGTIASVFLPQATLPEED</sequence>
<dbReference type="PROSITE" id="PS50112">
    <property type="entry name" value="PAS"/>
    <property type="match status" value="1"/>
</dbReference>
<dbReference type="InterPro" id="IPR036097">
    <property type="entry name" value="HisK_dim/P_sf"/>
</dbReference>
<name>A0A917H4A8_9BACT</name>
<dbReference type="CDD" id="cd00130">
    <property type="entry name" value="PAS"/>
    <property type="match status" value="1"/>
</dbReference>
<evidence type="ECO:0000259" key="11">
    <source>
        <dbReference type="PROSITE" id="PS50113"/>
    </source>
</evidence>
<dbReference type="CDD" id="cd00082">
    <property type="entry name" value="HisKA"/>
    <property type="match status" value="1"/>
</dbReference>
<evidence type="ECO:0000256" key="4">
    <source>
        <dbReference type="ARBA" id="ARBA00022679"/>
    </source>
</evidence>
<dbReference type="SMART" id="SM00387">
    <property type="entry name" value="HATPase_c"/>
    <property type="match status" value="1"/>
</dbReference>
<dbReference type="PANTHER" id="PTHR43065:SF46">
    <property type="entry name" value="C4-DICARBOXYLATE TRANSPORT SENSOR PROTEIN DCTB"/>
    <property type="match status" value="1"/>
</dbReference>
<evidence type="ECO:0000256" key="3">
    <source>
        <dbReference type="ARBA" id="ARBA00022553"/>
    </source>
</evidence>
<dbReference type="Gene3D" id="3.30.565.10">
    <property type="entry name" value="Histidine kinase-like ATPase, C-terminal domain"/>
    <property type="match status" value="1"/>
</dbReference>
<dbReference type="InterPro" id="IPR004358">
    <property type="entry name" value="Sig_transdc_His_kin-like_C"/>
</dbReference>
<keyword evidence="7" id="KW-0067">ATP-binding</keyword>
<dbReference type="RefSeq" id="WP_188552660.1">
    <property type="nucleotide sequence ID" value="NZ_BMGT01000001.1"/>
</dbReference>
<dbReference type="SUPFAM" id="SSF47384">
    <property type="entry name" value="Homodimeric domain of signal transducing histidine kinase"/>
    <property type="match status" value="1"/>
</dbReference>
<accession>A0A917H4A8</accession>
<dbReference type="InterPro" id="IPR003594">
    <property type="entry name" value="HATPase_dom"/>
</dbReference>
<dbReference type="SUPFAM" id="SSF55874">
    <property type="entry name" value="ATPase domain of HSP90 chaperone/DNA topoisomerase II/histidine kinase"/>
    <property type="match status" value="1"/>
</dbReference>
<proteinExistence type="predicted"/>
<dbReference type="Gene3D" id="3.30.450.20">
    <property type="entry name" value="PAS domain"/>
    <property type="match status" value="2"/>
</dbReference>
<dbReference type="PROSITE" id="PS50113">
    <property type="entry name" value="PAC"/>
    <property type="match status" value="1"/>
</dbReference>
<dbReference type="Pfam" id="PF13188">
    <property type="entry name" value="PAS_8"/>
    <property type="match status" value="1"/>
</dbReference>